<evidence type="ECO:0000256" key="1">
    <source>
        <dbReference type="ARBA" id="ARBA00002919"/>
    </source>
</evidence>
<dbReference type="FunFam" id="1.10.1040.10:FF:000017">
    <property type="entry name" value="2-dehydropantoate 2-reductase"/>
    <property type="match status" value="1"/>
</dbReference>
<dbReference type="PANTHER" id="PTHR43765">
    <property type="entry name" value="2-DEHYDROPANTOATE 2-REDUCTASE-RELATED"/>
    <property type="match status" value="1"/>
</dbReference>
<dbReference type="EC" id="1.1.1.169" evidence="4 11"/>
<evidence type="ECO:0000256" key="2">
    <source>
        <dbReference type="ARBA" id="ARBA00004994"/>
    </source>
</evidence>
<dbReference type="PANTHER" id="PTHR43765:SF2">
    <property type="entry name" value="2-DEHYDROPANTOATE 2-REDUCTASE"/>
    <property type="match status" value="1"/>
</dbReference>
<keyword evidence="6 11" id="KW-0566">Pantothenate biosynthesis</keyword>
<comment type="similarity">
    <text evidence="3 11">Belongs to the ketopantoate reductase family.</text>
</comment>
<evidence type="ECO:0000256" key="10">
    <source>
        <dbReference type="ARBA" id="ARBA00048793"/>
    </source>
</evidence>
<dbReference type="Pfam" id="PF08546">
    <property type="entry name" value="ApbA_C"/>
    <property type="match status" value="1"/>
</dbReference>
<reference evidence="15" key="1">
    <citation type="submission" date="2016-10" db="EMBL/GenBank/DDBJ databases">
        <authorList>
            <person name="Varghese N."/>
            <person name="Submissions S."/>
        </authorList>
    </citation>
    <scope>NUCLEOTIDE SEQUENCE [LARGE SCALE GENOMIC DNA]</scope>
    <source>
        <strain evidence="15">DSM 23256</strain>
    </source>
</reference>
<dbReference type="InterPro" id="IPR036291">
    <property type="entry name" value="NAD(P)-bd_dom_sf"/>
</dbReference>
<evidence type="ECO:0000256" key="5">
    <source>
        <dbReference type="ARBA" id="ARBA00019465"/>
    </source>
</evidence>
<dbReference type="Proteomes" id="UP000243333">
    <property type="component" value="Unassembled WGS sequence"/>
</dbReference>
<dbReference type="InterPro" id="IPR013752">
    <property type="entry name" value="KPA_reductase"/>
</dbReference>
<evidence type="ECO:0000259" key="13">
    <source>
        <dbReference type="Pfam" id="PF08546"/>
    </source>
</evidence>
<keyword evidence="7 11" id="KW-0521">NADP</keyword>
<dbReference type="Gene3D" id="1.10.1040.10">
    <property type="entry name" value="N-(1-d-carboxylethyl)-l-norvaline Dehydrogenase, domain 2"/>
    <property type="match status" value="1"/>
</dbReference>
<dbReference type="InterPro" id="IPR013332">
    <property type="entry name" value="KPR_N"/>
</dbReference>
<dbReference type="Gene3D" id="3.40.50.720">
    <property type="entry name" value="NAD(P)-binding Rossmann-like Domain"/>
    <property type="match status" value="1"/>
</dbReference>
<keyword evidence="15" id="KW-1185">Reference proteome</keyword>
<feature type="domain" description="Ketopantoate reductase C-terminal" evidence="13">
    <location>
        <begin position="180"/>
        <end position="301"/>
    </location>
</feature>
<dbReference type="Pfam" id="PF02558">
    <property type="entry name" value="ApbA"/>
    <property type="match status" value="1"/>
</dbReference>
<dbReference type="InterPro" id="IPR013328">
    <property type="entry name" value="6PGD_dom2"/>
</dbReference>
<dbReference type="OrthoDB" id="9793586at2"/>
<accession>A0A1G7HM32</accession>
<dbReference type="STRING" id="1123285.SAMN05660235_00144"/>
<evidence type="ECO:0000256" key="11">
    <source>
        <dbReference type="RuleBase" id="RU362068"/>
    </source>
</evidence>
<proteinExistence type="inferred from homology"/>
<comment type="function">
    <text evidence="1 11">Catalyzes the NADPH-dependent reduction of ketopantoate into pantoic acid.</text>
</comment>
<protein>
    <recommendedName>
        <fullName evidence="5 11">2-dehydropantoate 2-reductase</fullName>
        <ecNumber evidence="4 11">1.1.1.169</ecNumber>
    </recommendedName>
    <alternativeName>
        <fullName evidence="9 11">Ketopantoate reductase</fullName>
    </alternativeName>
</protein>
<keyword evidence="8 11" id="KW-0560">Oxidoreductase</keyword>
<comment type="catalytic activity">
    <reaction evidence="10 11">
        <text>(R)-pantoate + NADP(+) = 2-dehydropantoate + NADPH + H(+)</text>
        <dbReference type="Rhea" id="RHEA:16233"/>
        <dbReference type="ChEBI" id="CHEBI:11561"/>
        <dbReference type="ChEBI" id="CHEBI:15378"/>
        <dbReference type="ChEBI" id="CHEBI:15980"/>
        <dbReference type="ChEBI" id="CHEBI:57783"/>
        <dbReference type="ChEBI" id="CHEBI:58349"/>
        <dbReference type="EC" id="1.1.1.169"/>
    </reaction>
</comment>
<evidence type="ECO:0000256" key="9">
    <source>
        <dbReference type="ARBA" id="ARBA00032024"/>
    </source>
</evidence>
<dbReference type="AlphaFoldDB" id="A0A1G7HM32"/>
<name>A0A1G7HM32_9FIRM</name>
<dbReference type="GO" id="GO:0008677">
    <property type="term" value="F:2-dehydropantoate 2-reductase activity"/>
    <property type="evidence" value="ECO:0007669"/>
    <property type="project" value="UniProtKB-EC"/>
</dbReference>
<organism evidence="14 15">
    <name type="scientific">Sporolituus thermophilus DSM 23256</name>
    <dbReference type="NCBI Taxonomy" id="1123285"/>
    <lineage>
        <taxon>Bacteria</taxon>
        <taxon>Bacillati</taxon>
        <taxon>Bacillota</taxon>
        <taxon>Negativicutes</taxon>
        <taxon>Selenomonadales</taxon>
        <taxon>Sporomusaceae</taxon>
        <taxon>Sporolituus</taxon>
    </lineage>
</organism>
<dbReference type="InterPro" id="IPR008927">
    <property type="entry name" value="6-PGluconate_DH-like_C_sf"/>
</dbReference>
<evidence type="ECO:0000256" key="3">
    <source>
        <dbReference type="ARBA" id="ARBA00007870"/>
    </source>
</evidence>
<dbReference type="RefSeq" id="WP_093687143.1">
    <property type="nucleotide sequence ID" value="NZ_FNBU01000001.1"/>
</dbReference>
<dbReference type="SUPFAM" id="SSF48179">
    <property type="entry name" value="6-phosphogluconate dehydrogenase C-terminal domain-like"/>
    <property type="match status" value="1"/>
</dbReference>
<evidence type="ECO:0000313" key="14">
    <source>
        <dbReference type="EMBL" id="SDF01505.1"/>
    </source>
</evidence>
<evidence type="ECO:0000256" key="6">
    <source>
        <dbReference type="ARBA" id="ARBA00022655"/>
    </source>
</evidence>
<comment type="pathway">
    <text evidence="2 11">Cofactor biosynthesis; (R)-pantothenate biosynthesis; (R)-pantoate from 3-methyl-2-oxobutanoate: step 2/2.</text>
</comment>
<evidence type="ECO:0000313" key="15">
    <source>
        <dbReference type="Proteomes" id="UP000243333"/>
    </source>
</evidence>
<feature type="domain" description="Ketopantoate reductase N-terminal" evidence="12">
    <location>
        <begin position="3"/>
        <end position="151"/>
    </location>
</feature>
<evidence type="ECO:0000256" key="4">
    <source>
        <dbReference type="ARBA" id="ARBA00013014"/>
    </source>
</evidence>
<dbReference type="EMBL" id="FNBU01000001">
    <property type="protein sequence ID" value="SDF01505.1"/>
    <property type="molecule type" value="Genomic_DNA"/>
</dbReference>
<dbReference type="InterPro" id="IPR050838">
    <property type="entry name" value="Ketopantoate_reductase"/>
</dbReference>
<dbReference type="UniPathway" id="UPA00028">
    <property type="reaction ID" value="UER00004"/>
</dbReference>
<dbReference type="NCBIfam" id="TIGR00745">
    <property type="entry name" value="apbA_panE"/>
    <property type="match status" value="1"/>
</dbReference>
<evidence type="ECO:0000259" key="12">
    <source>
        <dbReference type="Pfam" id="PF02558"/>
    </source>
</evidence>
<evidence type="ECO:0000256" key="8">
    <source>
        <dbReference type="ARBA" id="ARBA00023002"/>
    </source>
</evidence>
<dbReference type="GO" id="GO:0015940">
    <property type="term" value="P:pantothenate biosynthetic process"/>
    <property type="evidence" value="ECO:0007669"/>
    <property type="project" value="UniProtKB-UniPathway"/>
</dbReference>
<gene>
    <name evidence="14" type="ORF">SAMN05660235_00144</name>
</gene>
<sequence length="306" mass="31574">MKIVIIGAGAMGSLFGGRLAQAGEEVWLLDVWEEHVAAIRAHGLTLVDTAAETSIRLNATTQADAVGQADLVIIFVKAYATQAAARTAAGLLGPATTVLTLQNGLGNAETLAKVLGAERVAVGTTAMGATLLGPGRIKCGGHGPTHIGSFSGGATPRLHDIATIFTRAGIPTVVDNNANALVWGKLIINVGINAITALTGIPNGQVMANAETRELVRLAVAEAEAVARASGISLPAADYFDQVAAVAQATRDNRSSMLQDVTHRRRTEIDAINGAIVAAGQRLGIPTPVNETLTLLVKTLEKTYLV</sequence>
<dbReference type="SUPFAM" id="SSF51735">
    <property type="entry name" value="NAD(P)-binding Rossmann-fold domains"/>
    <property type="match status" value="1"/>
</dbReference>
<dbReference type="GO" id="GO:0050661">
    <property type="term" value="F:NADP binding"/>
    <property type="evidence" value="ECO:0007669"/>
    <property type="project" value="TreeGrafter"/>
</dbReference>
<dbReference type="InterPro" id="IPR003710">
    <property type="entry name" value="ApbA"/>
</dbReference>
<evidence type="ECO:0000256" key="7">
    <source>
        <dbReference type="ARBA" id="ARBA00022857"/>
    </source>
</evidence>
<dbReference type="GO" id="GO:0005737">
    <property type="term" value="C:cytoplasm"/>
    <property type="evidence" value="ECO:0007669"/>
    <property type="project" value="TreeGrafter"/>
</dbReference>